<dbReference type="Pfam" id="PF14203">
    <property type="entry name" value="TTRAP"/>
    <property type="match status" value="1"/>
</dbReference>
<organism evidence="1">
    <name type="scientific">bioreactor metagenome</name>
    <dbReference type="NCBI Taxonomy" id="1076179"/>
    <lineage>
        <taxon>unclassified sequences</taxon>
        <taxon>metagenomes</taxon>
        <taxon>ecological metagenomes</taxon>
    </lineage>
</organism>
<comment type="caution">
    <text evidence="1">The sequence shown here is derived from an EMBL/GenBank/DDBJ whole genome shotgun (WGS) entry which is preliminary data.</text>
</comment>
<sequence>MNTAQVTRPLHPQHFNVEESALLSICPDGSRTQRIAALKRLLPYSSTSKDPEMDRLLHKTLGKLESMTDETFQQAYILYDEPIGGRNHA</sequence>
<evidence type="ECO:0000313" key="1">
    <source>
        <dbReference type="EMBL" id="MPM81281.1"/>
    </source>
</evidence>
<proteinExistence type="predicted"/>
<protein>
    <submittedName>
        <fullName evidence="1">Uncharacterized protein</fullName>
    </submittedName>
</protein>
<name>A0A645CWJ3_9ZZZZ</name>
<dbReference type="Gene3D" id="1.10.10.1850">
    <property type="entry name" value="Sporulation protein-like"/>
    <property type="match status" value="1"/>
</dbReference>
<dbReference type="InterPro" id="IPR041965">
    <property type="entry name" value="TTRAP_sf"/>
</dbReference>
<dbReference type="AlphaFoldDB" id="A0A645CWJ3"/>
<dbReference type="EMBL" id="VSSQ01030668">
    <property type="protein sequence ID" value="MPM81281.1"/>
    <property type="molecule type" value="Genomic_DNA"/>
</dbReference>
<reference evidence="1" key="1">
    <citation type="submission" date="2019-08" db="EMBL/GenBank/DDBJ databases">
        <authorList>
            <person name="Kucharzyk K."/>
            <person name="Murdoch R.W."/>
            <person name="Higgins S."/>
            <person name="Loffler F."/>
        </authorList>
    </citation>
    <scope>NUCLEOTIDE SEQUENCE</scope>
</reference>
<dbReference type="InterPro" id="IPR025468">
    <property type="entry name" value="TTRAP"/>
</dbReference>
<accession>A0A645CWJ3</accession>
<gene>
    <name evidence="1" type="ORF">SDC9_128333</name>
</gene>